<dbReference type="Gramene" id="ERN17790">
    <property type="protein sequence ID" value="ERN17790"/>
    <property type="gene ID" value="AMTR_s00047p00151040"/>
</dbReference>
<evidence type="ECO:0000313" key="2">
    <source>
        <dbReference type="EMBL" id="ERN17790.1"/>
    </source>
</evidence>
<dbReference type="AlphaFoldDB" id="U5D6C0"/>
<name>U5D6C0_AMBTC</name>
<proteinExistence type="predicted"/>
<reference evidence="3" key="1">
    <citation type="journal article" date="2013" name="Science">
        <title>The Amborella genome and the evolution of flowering plants.</title>
        <authorList>
            <consortium name="Amborella Genome Project"/>
        </authorList>
    </citation>
    <scope>NUCLEOTIDE SEQUENCE [LARGE SCALE GENOMIC DNA]</scope>
</reference>
<dbReference type="Proteomes" id="UP000017836">
    <property type="component" value="Unassembled WGS sequence"/>
</dbReference>
<organism evidence="2 3">
    <name type="scientific">Amborella trichopoda</name>
    <dbReference type="NCBI Taxonomy" id="13333"/>
    <lineage>
        <taxon>Eukaryota</taxon>
        <taxon>Viridiplantae</taxon>
        <taxon>Streptophyta</taxon>
        <taxon>Embryophyta</taxon>
        <taxon>Tracheophyta</taxon>
        <taxon>Spermatophyta</taxon>
        <taxon>Magnoliopsida</taxon>
        <taxon>Amborellales</taxon>
        <taxon>Amborellaceae</taxon>
        <taxon>Amborella</taxon>
    </lineage>
</organism>
<evidence type="ECO:0000313" key="3">
    <source>
        <dbReference type="Proteomes" id="UP000017836"/>
    </source>
</evidence>
<keyword evidence="3" id="KW-1185">Reference proteome</keyword>
<accession>U5D6C0</accession>
<feature type="compositionally biased region" description="Basic and acidic residues" evidence="1">
    <location>
        <begin position="88"/>
        <end position="103"/>
    </location>
</feature>
<sequence>MRDLEVVIAALTDMFKGNLDTLMALNNFPSVLKPTRVRAPKPKPFGGARSTKELDNSFELWSTTSSCSCLREGSSEPNHHAPHRRCHALVEDKSHRRLDTSPC</sequence>
<evidence type="ECO:0000256" key="1">
    <source>
        <dbReference type="SAM" id="MobiDB-lite"/>
    </source>
</evidence>
<gene>
    <name evidence="2" type="ORF">AMTR_s00047p00151040</name>
</gene>
<feature type="region of interest" description="Disordered" evidence="1">
    <location>
        <begin position="72"/>
        <end position="103"/>
    </location>
</feature>
<dbReference type="HOGENOM" id="CLU_2267389_0_0_1"/>
<dbReference type="EMBL" id="KI392311">
    <property type="protein sequence ID" value="ERN17790.1"/>
    <property type="molecule type" value="Genomic_DNA"/>
</dbReference>
<protein>
    <submittedName>
        <fullName evidence="2">Uncharacterized protein</fullName>
    </submittedName>
</protein>